<comment type="caution">
    <text evidence="1">The sequence shown here is derived from an EMBL/GenBank/DDBJ whole genome shotgun (WGS) entry which is preliminary data.</text>
</comment>
<reference evidence="1 2" key="1">
    <citation type="submission" date="2024-09" db="EMBL/GenBank/DDBJ databases">
        <authorList>
            <person name="Sun Q."/>
            <person name="Mori K."/>
        </authorList>
    </citation>
    <scope>NUCLEOTIDE SEQUENCE [LARGE SCALE GENOMIC DNA]</scope>
    <source>
        <strain evidence="1 2">JCM 11411</strain>
    </source>
</reference>
<name>A0ABV5XUG3_9NOCA</name>
<evidence type="ECO:0000313" key="1">
    <source>
        <dbReference type="EMBL" id="MFB9785252.1"/>
    </source>
</evidence>
<dbReference type="RefSeq" id="WP_064257174.1">
    <property type="nucleotide sequence ID" value="NZ_JBHMAS010000107.1"/>
</dbReference>
<evidence type="ECO:0000313" key="2">
    <source>
        <dbReference type="Proteomes" id="UP001589587"/>
    </source>
</evidence>
<keyword evidence="2" id="KW-1185">Reference proteome</keyword>
<accession>A0ABV5XUG3</accession>
<organism evidence="1 2">
    <name type="scientific">Rhodococcus baikonurensis</name>
    <dbReference type="NCBI Taxonomy" id="172041"/>
    <lineage>
        <taxon>Bacteria</taxon>
        <taxon>Bacillati</taxon>
        <taxon>Actinomycetota</taxon>
        <taxon>Actinomycetes</taxon>
        <taxon>Mycobacteriales</taxon>
        <taxon>Nocardiaceae</taxon>
        <taxon>Rhodococcus</taxon>
        <taxon>Rhodococcus erythropolis group</taxon>
    </lineage>
</organism>
<gene>
    <name evidence="1" type="ORF">ACFFQ6_36745</name>
</gene>
<dbReference type="Proteomes" id="UP001589587">
    <property type="component" value="Unassembled WGS sequence"/>
</dbReference>
<protein>
    <submittedName>
        <fullName evidence="1">Uncharacterized protein</fullName>
    </submittedName>
</protein>
<dbReference type="EMBL" id="JBHMAS010000107">
    <property type="protein sequence ID" value="MFB9785252.1"/>
    <property type="molecule type" value="Genomic_DNA"/>
</dbReference>
<sequence length="74" mass="8269">MRFHEKSIALAIRVGQDYFTGNTCPQNGDADTNVESLGHGDNDMYEYRVSCPVCGWQEYLRARGITQKDGPSPT</sequence>
<proteinExistence type="predicted"/>